<evidence type="ECO:0000256" key="2">
    <source>
        <dbReference type="ARBA" id="ARBA00012695"/>
    </source>
</evidence>
<evidence type="ECO:0000256" key="6">
    <source>
        <dbReference type="SAM" id="MobiDB-lite"/>
    </source>
</evidence>
<evidence type="ECO:0000313" key="8">
    <source>
        <dbReference type="EMBL" id="KAL0927205.1"/>
    </source>
</evidence>
<keyword evidence="9" id="KW-1185">Reference proteome</keyword>
<dbReference type="AlphaFoldDB" id="A0ABD0VQ64"/>
<feature type="domain" description="Proline dehydrogenase" evidence="7">
    <location>
        <begin position="232"/>
        <end position="569"/>
    </location>
</feature>
<organism evidence="8 9">
    <name type="scientific">Dendrobium thyrsiflorum</name>
    <name type="common">Pinecone-like raceme dendrobium</name>
    <name type="synonym">Orchid</name>
    <dbReference type="NCBI Taxonomy" id="117978"/>
    <lineage>
        <taxon>Eukaryota</taxon>
        <taxon>Viridiplantae</taxon>
        <taxon>Streptophyta</taxon>
        <taxon>Embryophyta</taxon>
        <taxon>Tracheophyta</taxon>
        <taxon>Spermatophyta</taxon>
        <taxon>Magnoliopsida</taxon>
        <taxon>Liliopsida</taxon>
        <taxon>Asparagales</taxon>
        <taxon>Orchidaceae</taxon>
        <taxon>Epidendroideae</taxon>
        <taxon>Malaxideae</taxon>
        <taxon>Dendrobiinae</taxon>
        <taxon>Dendrobium</taxon>
    </lineage>
</organism>
<dbReference type="InterPro" id="IPR015659">
    <property type="entry name" value="Proline_oxidase"/>
</dbReference>
<dbReference type="Proteomes" id="UP001552299">
    <property type="component" value="Unassembled WGS sequence"/>
</dbReference>
<comment type="catalytic activity">
    <reaction evidence="5">
        <text>L-proline + a quinone = (S)-1-pyrroline-5-carboxylate + a quinol + H(+)</text>
        <dbReference type="Rhea" id="RHEA:23784"/>
        <dbReference type="ChEBI" id="CHEBI:15378"/>
        <dbReference type="ChEBI" id="CHEBI:17388"/>
        <dbReference type="ChEBI" id="CHEBI:24646"/>
        <dbReference type="ChEBI" id="CHEBI:60039"/>
        <dbReference type="ChEBI" id="CHEBI:132124"/>
        <dbReference type="EC" id="1.5.5.2"/>
    </reaction>
</comment>
<keyword evidence="4 5" id="KW-0642">Proline metabolism</keyword>
<evidence type="ECO:0000256" key="1">
    <source>
        <dbReference type="ARBA" id="ARBA00005869"/>
    </source>
</evidence>
<comment type="caution">
    <text evidence="8">The sequence shown here is derived from an EMBL/GenBank/DDBJ whole genome shotgun (WGS) entry which is preliminary data.</text>
</comment>
<evidence type="ECO:0000259" key="7">
    <source>
        <dbReference type="Pfam" id="PF01619"/>
    </source>
</evidence>
<dbReference type="PANTHER" id="PTHR13914:SF0">
    <property type="entry name" value="PROLINE DEHYDROGENASE 1, MITOCHONDRIAL"/>
    <property type="match status" value="1"/>
</dbReference>
<proteinExistence type="inferred from homology"/>
<keyword evidence="3 5" id="KW-0560">Oxidoreductase</keyword>
<evidence type="ECO:0000256" key="3">
    <source>
        <dbReference type="ARBA" id="ARBA00023002"/>
    </source>
</evidence>
<dbReference type="SUPFAM" id="SSF51730">
    <property type="entry name" value="FAD-linked oxidoreductase"/>
    <property type="match status" value="1"/>
</dbReference>
<evidence type="ECO:0000313" key="9">
    <source>
        <dbReference type="Proteomes" id="UP001552299"/>
    </source>
</evidence>
<dbReference type="GO" id="GO:0006560">
    <property type="term" value="P:proline metabolic process"/>
    <property type="evidence" value="ECO:0007669"/>
    <property type="project" value="UniProtKB-KW"/>
</dbReference>
<evidence type="ECO:0000256" key="5">
    <source>
        <dbReference type="RuleBase" id="RU364054"/>
    </source>
</evidence>
<accession>A0ABD0VQ64</accession>
<feature type="region of interest" description="Disordered" evidence="6">
    <location>
        <begin position="1"/>
        <end position="23"/>
    </location>
</feature>
<dbReference type="InterPro" id="IPR002872">
    <property type="entry name" value="Proline_DH_dom"/>
</dbReference>
<comment type="function">
    <text evidence="5">Converts proline to delta-1-pyrroline-5-carboxylate.</text>
</comment>
<comment type="similarity">
    <text evidence="1 5">Belongs to the proline oxidase family.</text>
</comment>
<comment type="cofactor">
    <cofactor evidence="5">
        <name>FAD</name>
        <dbReference type="ChEBI" id="CHEBI:57692"/>
    </cofactor>
</comment>
<keyword evidence="5" id="KW-0285">Flavoprotein</keyword>
<dbReference type="Gene3D" id="3.20.20.220">
    <property type="match status" value="1"/>
</dbReference>
<dbReference type="PANTHER" id="PTHR13914">
    <property type="entry name" value="PROLINE OXIDASE"/>
    <property type="match status" value="1"/>
</dbReference>
<keyword evidence="5" id="KW-0274">FAD</keyword>
<evidence type="ECO:0000256" key="4">
    <source>
        <dbReference type="ARBA" id="ARBA00023062"/>
    </source>
</evidence>
<reference evidence="8 9" key="1">
    <citation type="journal article" date="2024" name="Plant Biotechnol. J.">
        <title>Dendrobium thyrsiflorum genome and its molecular insights into genes involved in important horticultural traits.</title>
        <authorList>
            <person name="Chen B."/>
            <person name="Wang J.Y."/>
            <person name="Zheng P.J."/>
            <person name="Li K.L."/>
            <person name="Liang Y.M."/>
            <person name="Chen X.F."/>
            <person name="Zhang C."/>
            <person name="Zhao X."/>
            <person name="He X."/>
            <person name="Zhang G.Q."/>
            <person name="Liu Z.J."/>
            <person name="Xu Q."/>
        </authorList>
    </citation>
    <scope>NUCLEOTIDE SEQUENCE [LARGE SCALE GENOMIC DNA]</scope>
    <source>
        <strain evidence="8">GZMU011</strain>
    </source>
</reference>
<dbReference type="InterPro" id="IPR029041">
    <property type="entry name" value="FAD-linked_oxidoreductase-like"/>
</dbReference>
<dbReference type="EMBL" id="JANQDX010000002">
    <property type="protein sequence ID" value="KAL0927205.1"/>
    <property type="molecule type" value="Genomic_DNA"/>
</dbReference>
<dbReference type="EC" id="1.5.5.2" evidence="2 5"/>
<name>A0ABD0VQ64_DENTH</name>
<sequence length="665" mass="74048">MDFPSLRSPGEGTSPPPARNWKNIVVDSDPSSKDIPLSFFPKEPEIIPFAGERLTKGAEHWNMYLVGYSVGRRPFYEALLNVILNTWTLKGKLKGRRISSMAFAHKISKTLRPLLIKYRPSLTSSAPFILTKKIQEPAVQAVAVSIPAKGSPPILDLEDTGRLYTTVKTGELLRSLATLYPMAVGPAVDLGMAVMRSKAVEENWAVRAAVMGMVRRTVYRQFCAGEDAEEAAETLRRLWKGGMRGILDYGLEDAEDGAACDRNLAGFLSTVESTAILPPSSVSFACVKITAISPIKLLERVSDLLRWERKDPSIRLPWKRPSLPILTDASPLYHTPRAPPPLTQEEERELRHSHDRLATLCHHCSAADLPLLVDAEYTSVQPAIDYLIYAAALDFNTDERRPPLVHGTIQTYLKDSKERLIQAVDGAKKAGISIGFKLVRGAYLSRETALSSSLGMASPIHRSIQETHDCFNDCAAFMIERIVKGSCSVVLATHNVESGKMAAAKAEELGIGKGEQKLQFAQLMGMADGLSLGLRNAGFQVSKYLPFGPVEQVMPYLLRRAEENRGLLSTSSLDRELISKELRRRLRVQVFGKQLHELHLIHAFAGVPVQKRLPAKHRRELLAHTTKHLLNRGRIPYECRRHLQPCWRDIADGRFDVVRDPLDEI</sequence>
<gene>
    <name evidence="8" type="ORF">M5K25_001368</name>
</gene>
<protein>
    <recommendedName>
        <fullName evidence="2 5">Proline dehydrogenase</fullName>
        <ecNumber evidence="2 5">1.5.5.2</ecNumber>
    </recommendedName>
</protein>
<dbReference type="Pfam" id="PF01619">
    <property type="entry name" value="Pro_dh"/>
    <property type="match status" value="1"/>
</dbReference>
<dbReference type="GO" id="GO:0004657">
    <property type="term" value="F:proline dehydrogenase activity"/>
    <property type="evidence" value="ECO:0007669"/>
    <property type="project" value="UniProtKB-EC"/>
</dbReference>